<dbReference type="Proteomes" id="UP000054144">
    <property type="component" value="Unassembled WGS sequence"/>
</dbReference>
<dbReference type="AlphaFoldDB" id="A0A0D7ADD1"/>
<evidence type="ECO:0000313" key="2">
    <source>
        <dbReference type="Proteomes" id="UP000054144"/>
    </source>
</evidence>
<protein>
    <submittedName>
        <fullName evidence="1">Uncharacterized protein</fullName>
    </submittedName>
</protein>
<gene>
    <name evidence="1" type="ORF">FISHEDRAFT_73076</name>
</gene>
<evidence type="ECO:0000313" key="1">
    <source>
        <dbReference type="EMBL" id="KIY48997.1"/>
    </source>
</evidence>
<name>A0A0D7ADD1_9AGAR</name>
<dbReference type="EMBL" id="KN881756">
    <property type="protein sequence ID" value="KIY48997.1"/>
    <property type="molecule type" value="Genomic_DNA"/>
</dbReference>
<organism evidence="1 2">
    <name type="scientific">Fistulina hepatica ATCC 64428</name>
    <dbReference type="NCBI Taxonomy" id="1128425"/>
    <lineage>
        <taxon>Eukaryota</taxon>
        <taxon>Fungi</taxon>
        <taxon>Dikarya</taxon>
        <taxon>Basidiomycota</taxon>
        <taxon>Agaricomycotina</taxon>
        <taxon>Agaricomycetes</taxon>
        <taxon>Agaricomycetidae</taxon>
        <taxon>Agaricales</taxon>
        <taxon>Fistulinaceae</taxon>
        <taxon>Fistulina</taxon>
    </lineage>
</organism>
<sequence length="109" mass="12242">MHPRAPPHSYLVAVRLSNRSHVTLLRGADHVICAPCALIILHVPAHVPAPSVHVPGMIAYDHVITRCVYDRFPRSYSPFWARTRFRLHLAAPRPYTGAPALREGSRHIT</sequence>
<accession>A0A0D7ADD1</accession>
<reference evidence="1 2" key="1">
    <citation type="journal article" date="2015" name="Fungal Genet. Biol.">
        <title>Evolution of novel wood decay mechanisms in Agaricales revealed by the genome sequences of Fistulina hepatica and Cylindrobasidium torrendii.</title>
        <authorList>
            <person name="Floudas D."/>
            <person name="Held B.W."/>
            <person name="Riley R."/>
            <person name="Nagy L.G."/>
            <person name="Koehler G."/>
            <person name="Ransdell A.S."/>
            <person name="Younus H."/>
            <person name="Chow J."/>
            <person name="Chiniquy J."/>
            <person name="Lipzen A."/>
            <person name="Tritt A."/>
            <person name="Sun H."/>
            <person name="Haridas S."/>
            <person name="LaButti K."/>
            <person name="Ohm R.A."/>
            <person name="Kues U."/>
            <person name="Blanchette R.A."/>
            <person name="Grigoriev I.V."/>
            <person name="Minto R.E."/>
            <person name="Hibbett D.S."/>
        </authorList>
    </citation>
    <scope>NUCLEOTIDE SEQUENCE [LARGE SCALE GENOMIC DNA]</scope>
    <source>
        <strain evidence="1 2">ATCC 64428</strain>
    </source>
</reference>
<proteinExistence type="predicted"/>
<keyword evidence="2" id="KW-1185">Reference proteome</keyword>